<dbReference type="OrthoDB" id="8188861at2759"/>
<reference evidence="15" key="2">
    <citation type="submission" date="2025-04" db="UniProtKB">
        <authorList>
            <consortium name="RefSeq"/>
        </authorList>
    </citation>
    <scope>IDENTIFICATION</scope>
    <source>
        <strain evidence="15">Aabys</strain>
    </source>
</reference>
<feature type="repeat" description="MBT" evidence="10">
    <location>
        <begin position="1067"/>
        <end position="1163"/>
    </location>
</feature>
<comment type="subcellular location">
    <subcellularLocation>
        <location evidence="1">Nucleus</location>
    </subcellularLocation>
</comment>
<dbReference type="EnsemblMetazoa" id="MDOA012377-RB">
    <property type="protein sequence ID" value="MDOA012377-PB"/>
    <property type="gene ID" value="MDOA012377"/>
</dbReference>
<dbReference type="InterPro" id="IPR002515">
    <property type="entry name" value="Znf_C2H2C"/>
</dbReference>
<evidence type="ECO:0000313" key="15">
    <source>
        <dbReference type="RefSeq" id="XP_005184367.1"/>
    </source>
</evidence>
<dbReference type="SUPFAM" id="SSF63748">
    <property type="entry name" value="Tudor/PWWP/MBT"/>
    <property type="match status" value="3"/>
</dbReference>
<feature type="compositionally biased region" description="Polar residues" evidence="11">
    <location>
        <begin position="368"/>
        <end position="378"/>
    </location>
</feature>
<dbReference type="Pfam" id="PF00536">
    <property type="entry name" value="SAM_1"/>
    <property type="match status" value="1"/>
</dbReference>
<feature type="compositionally biased region" description="Low complexity" evidence="11">
    <location>
        <begin position="652"/>
        <end position="662"/>
    </location>
</feature>
<dbReference type="InterPro" id="IPR003118">
    <property type="entry name" value="Pointed_dom"/>
</dbReference>
<dbReference type="Pfam" id="PF02820">
    <property type="entry name" value="MBT"/>
    <property type="match status" value="3"/>
</dbReference>
<evidence type="ECO:0000256" key="6">
    <source>
        <dbReference type="ARBA" id="ARBA00022853"/>
    </source>
</evidence>
<dbReference type="PANTHER" id="PTHR12247:SF131">
    <property type="entry name" value="LD05287P"/>
    <property type="match status" value="1"/>
</dbReference>
<protein>
    <submittedName>
        <fullName evidence="15">Uncharacterized protein LOC101900607 isoform X1</fullName>
    </submittedName>
</protein>
<keyword evidence="7" id="KW-0805">Transcription regulation</keyword>
<proteinExistence type="predicted"/>
<dbReference type="PANTHER" id="PTHR12247">
    <property type="entry name" value="POLYCOMB GROUP PROTEIN"/>
    <property type="match status" value="1"/>
</dbReference>
<keyword evidence="8" id="KW-0804">Transcription</keyword>
<dbReference type="Gene3D" id="2.30.30.140">
    <property type="match status" value="3"/>
</dbReference>
<feature type="region of interest" description="Disordered" evidence="11">
    <location>
        <begin position="413"/>
        <end position="523"/>
    </location>
</feature>
<dbReference type="VEuPathDB" id="VectorBase:MDOA012377"/>
<evidence type="ECO:0000256" key="7">
    <source>
        <dbReference type="ARBA" id="ARBA00023015"/>
    </source>
</evidence>
<gene>
    <name evidence="13" type="primary">101900607</name>
    <name evidence="15" type="synonym">LOC101900607</name>
</gene>
<dbReference type="InterPro" id="IPR004092">
    <property type="entry name" value="Mbt"/>
</dbReference>
<feature type="region of interest" description="Disordered" evidence="11">
    <location>
        <begin position="535"/>
        <end position="637"/>
    </location>
</feature>
<dbReference type="InterPro" id="IPR050548">
    <property type="entry name" value="PcG_chromatin_remod_factors"/>
</dbReference>
<keyword evidence="5" id="KW-0862">Zinc</keyword>
<feature type="compositionally biased region" description="Basic and acidic residues" evidence="11">
    <location>
        <begin position="514"/>
        <end position="523"/>
    </location>
</feature>
<feature type="compositionally biased region" description="Low complexity" evidence="11">
    <location>
        <begin position="493"/>
        <end position="512"/>
    </location>
</feature>
<evidence type="ECO:0000256" key="9">
    <source>
        <dbReference type="ARBA" id="ARBA00023242"/>
    </source>
</evidence>
<feature type="region of interest" description="Disordered" evidence="11">
    <location>
        <begin position="352"/>
        <end position="378"/>
    </location>
</feature>
<reference evidence="13" key="1">
    <citation type="submission" date="2020-05" db="UniProtKB">
        <authorList>
            <consortium name="EnsemblMetazoa"/>
        </authorList>
    </citation>
    <scope>IDENTIFICATION</scope>
    <source>
        <strain evidence="13">Aabys</strain>
    </source>
</reference>
<feature type="compositionally biased region" description="Polar residues" evidence="11">
    <location>
        <begin position="472"/>
        <end position="492"/>
    </location>
</feature>
<feature type="region of interest" description="Disordered" evidence="11">
    <location>
        <begin position="652"/>
        <end position="682"/>
    </location>
</feature>
<feature type="region of interest" description="Disordered" evidence="11">
    <location>
        <begin position="269"/>
        <end position="306"/>
    </location>
</feature>
<dbReference type="STRING" id="7370.A0A1I8N7I6"/>
<dbReference type="PROSITE" id="PS51079">
    <property type="entry name" value="MBT"/>
    <property type="match status" value="3"/>
</dbReference>
<feature type="compositionally biased region" description="Acidic residues" evidence="11">
    <location>
        <begin position="607"/>
        <end position="619"/>
    </location>
</feature>
<dbReference type="RefSeq" id="XP_005184367.1">
    <property type="nucleotide sequence ID" value="XM_005184310.3"/>
</dbReference>
<dbReference type="PROSITE" id="PS51802">
    <property type="entry name" value="ZF_CCHHC"/>
    <property type="match status" value="1"/>
</dbReference>
<dbReference type="GO" id="GO:0006325">
    <property type="term" value="P:chromatin organization"/>
    <property type="evidence" value="ECO:0007669"/>
    <property type="project" value="UniProtKB-KW"/>
</dbReference>
<dbReference type="EnsemblMetazoa" id="MDOA012377-RA">
    <property type="protein sequence ID" value="MDOA012377-PA"/>
    <property type="gene ID" value="MDOA012377"/>
</dbReference>
<dbReference type="SUPFAM" id="SSF103637">
    <property type="entry name" value="CCHHC domain"/>
    <property type="match status" value="1"/>
</dbReference>
<dbReference type="InterPro" id="IPR013761">
    <property type="entry name" value="SAM/pointed_sf"/>
</dbReference>
<evidence type="ECO:0000256" key="3">
    <source>
        <dbReference type="ARBA" id="ARBA00022737"/>
    </source>
</evidence>
<dbReference type="Gene3D" id="1.10.150.50">
    <property type="entry name" value="Transcription Factor, Ets-1"/>
    <property type="match status" value="1"/>
</dbReference>
<evidence type="ECO:0000256" key="10">
    <source>
        <dbReference type="PROSITE-ProRule" id="PRU00459"/>
    </source>
</evidence>
<sequence length="1438" mass="158878">MNSQQQTQYFITTGGGGMPSVLASSTSDQRLAITTSSASTPIQPPTPLISGSNPQSINHNFIETNKFVATTSYVPVLLTNQTLITNIEQPLQQNQNITSTGLINVTSAVNPGNNLPLMSSNTAGGGGGNVSYVMTTPQAPNFAPLLASGQNGTVSVLLTTSTTPAVGGAAAAPPSVVTTNSMATSGHVAAAAPSFIIRNNASTQIKTQHQQQQQLHSQGFNATTTTKQQLNLNKQLQINAANSLNANNINMATTLAPGTTLLKTSLLQGSKSNATPPATLPNKLGNKAMPPIQQQQQQHHSQLQKSSMNTIATNPSSQSILVKCDVQNHPTPAASLISQTVQKLSQVSLLQNSQKSKTGNGGIGHTQDIITKSSSSNRVAATRENLNENSGKAHEIKVGHLSAEVYLIKKPNLSSNQNDHANKTSNKDFNSLLKPPVVAANDSKKIKRDLAPASIKSSNNKSSETMEKQESLLKNNSTKQNVSKLPQNVSPRSQRSQSYTATATTSSITISSANERRHSEPAKLEKIIDWKEKFNSNKKNPNVRPPLKEEYEEEEYLISSGEKSDSNKNSQEQASEPNPETADPGEDDDDDDDVTILPVDDSFTEPIEIDDDDDEEVADDNMKPTAMANSPSPKDKNESLLCDEQILISSSSSISNQSLDSSTKNSPKFERNTTPAAVVSPILKKSLTERKQIVKEEPMSSSSSCSPTNNFSAVLEMLSNFNMLNWRERLGTGRGTSMKFELNEFNLLQLHEKIPTRTKSYAAFEKPVYERDALHVRSEDEGPLTYYTCRKCKVRASALDFLAPEYCSIHCLKRDCRKRQREESVSILRKKQRNAVANVNPPPLAYINQPKFRWSNYLKANYTAMAAPISLFLNPFPTGPNNFKIGMKLEAIDPENCALFCVCTVVDIHGYRLKLSFDGYDNSYDFWLNADSMDIFPPGWCAKTNRILQPPKGISPAKFNWLNYVNKEKALAAPRHLFTHLNSSSLTPRNPFQIGMHLEAEDLNDTGKLCVASVADVLDDRIRIHFDGWDDCYDIIVDINSPYIHPCGWHEGRQQLVVPPDCENAAFSWQTYIRQQGSGLVASEEIFSPREPIHFKPNMKLEVVDPRNSSLIRPATVVAHKGHRVKLHLDGWPNDYCFWLEDDSPDLHPIGWCDATGHELEPPPGFQMGRQKMPCPTPGCRGIGNAKKPFMNVHATRDCCPYVPENWRIVMEKPPRLGYDEIVRTLLKPQNNKGNSHQSLQPRWSDQQILEHLQILDNIKPHSVQMATQEKISPAAKDLIGISLVNVKQEENKCNPSSTCAASINKKTIDLMTPPLQLHLEIAKEFLCDYGPRLQNSYEVWQKNFTFDTSKIKRNPLTWSVSEVGVFVDLYLNCHQTAALFAQEDIDGQAFLLLQQSDLTERLGLKLGPSVKLYACILQLRTLAVTKFKAAYHKASVK</sequence>
<evidence type="ECO:0000256" key="2">
    <source>
        <dbReference type="ARBA" id="ARBA00022723"/>
    </source>
</evidence>
<dbReference type="KEGG" id="mde:101900607"/>
<dbReference type="eggNOG" id="KOG3766">
    <property type="taxonomic scope" value="Eukaryota"/>
</dbReference>
<dbReference type="GO" id="GO:0043565">
    <property type="term" value="F:sequence-specific DNA binding"/>
    <property type="evidence" value="ECO:0007669"/>
    <property type="project" value="InterPro"/>
</dbReference>
<feature type="repeat" description="MBT" evidence="10">
    <location>
        <begin position="852"/>
        <end position="951"/>
    </location>
</feature>
<evidence type="ECO:0000256" key="11">
    <source>
        <dbReference type="SAM" id="MobiDB-lite"/>
    </source>
</evidence>
<dbReference type="SUPFAM" id="SSF47769">
    <property type="entry name" value="SAM/Pointed domain"/>
    <property type="match status" value="1"/>
</dbReference>
<evidence type="ECO:0000256" key="8">
    <source>
        <dbReference type="ARBA" id="ARBA00023163"/>
    </source>
</evidence>
<keyword evidence="9" id="KW-0539">Nucleus</keyword>
<keyword evidence="4" id="KW-0863">Zinc-finger</keyword>
<keyword evidence="14" id="KW-1185">Reference proteome</keyword>
<keyword evidence="2" id="KW-0479">Metal-binding</keyword>
<feature type="compositionally biased region" description="Low complexity" evidence="11">
    <location>
        <begin position="293"/>
        <end position="306"/>
    </location>
</feature>
<feature type="repeat" description="MBT" evidence="10">
    <location>
        <begin position="959"/>
        <end position="1060"/>
    </location>
</feature>
<dbReference type="SMART" id="SM00251">
    <property type="entry name" value="SAM_PNT"/>
    <property type="match status" value="1"/>
</dbReference>
<dbReference type="GO" id="GO:0008270">
    <property type="term" value="F:zinc ion binding"/>
    <property type="evidence" value="ECO:0007669"/>
    <property type="project" value="UniProtKB-KW"/>
</dbReference>
<name>A0A1I8N7I6_MUSDO</name>
<feature type="compositionally biased region" description="Acidic residues" evidence="11">
    <location>
        <begin position="583"/>
        <end position="594"/>
    </location>
</feature>
<dbReference type="GO" id="GO:0045892">
    <property type="term" value="P:negative regulation of DNA-templated transcription"/>
    <property type="evidence" value="ECO:0007669"/>
    <property type="project" value="TreeGrafter"/>
</dbReference>
<dbReference type="GO" id="GO:0003682">
    <property type="term" value="F:chromatin binding"/>
    <property type="evidence" value="ECO:0007669"/>
    <property type="project" value="TreeGrafter"/>
</dbReference>
<evidence type="ECO:0000313" key="13">
    <source>
        <dbReference type="EnsemblMetazoa" id="MDOA012377-PB"/>
    </source>
</evidence>
<accession>A0A1I8N7I6</accession>
<feature type="domain" description="PNT" evidence="12">
    <location>
        <begin position="1335"/>
        <end position="1424"/>
    </location>
</feature>
<evidence type="ECO:0000256" key="4">
    <source>
        <dbReference type="ARBA" id="ARBA00022771"/>
    </source>
</evidence>
<dbReference type="Proteomes" id="UP001652621">
    <property type="component" value="Unplaced"/>
</dbReference>
<evidence type="ECO:0000256" key="1">
    <source>
        <dbReference type="ARBA" id="ARBA00004123"/>
    </source>
</evidence>
<dbReference type="CDD" id="cd20103">
    <property type="entry name" value="MBT_L3MBTL1-like_rpt3"/>
    <property type="match status" value="1"/>
</dbReference>
<keyword evidence="6" id="KW-0156">Chromatin regulator</keyword>
<dbReference type="GO" id="GO:0042393">
    <property type="term" value="F:histone binding"/>
    <property type="evidence" value="ECO:0007669"/>
    <property type="project" value="TreeGrafter"/>
</dbReference>
<evidence type="ECO:0000259" key="12">
    <source>
        <dbReference type="SMART" id="SM00251"/>
    </source>
</evidence>
<dbReference type="SMART" id="SM00561">
    <property type="entry name" value="MBT"/>
    <property type="match status" value="3"/>
</dbReference>
<dbReference type="CDD" id="cd20101">
    <property type="entry name" value="MBT_L3MBTL1-like_rpt1"/>
    <property type="match status" value="1"/>
</dbReference>
<dbReference type="GO" id="GO:0005634">
    <property type="term" value="C:nucleus"/>
    <property type="evidence" value="ECO:0007669"/>
    <property type="project" value="UniProtKB-SubCell"/>
</dbReference>
<organism evidence="13">
    <name type="scientific">Musca domestica</name>
    <name type="common">House fly</name>
    <dbReference type="NCBI Taxonomy" id="7370"/>
    <lineage>
        <taxon>Eukaryota</taxon>
        <taxon>Metazoa</taxon>
        <taxon>Ecdysozoa</taxon>
        <taxon>Arthropoda</taxon>
        <taxon>Hexapoda</taxon>
        <taxon>Insecta</taxon>
        <taxon>Pterygota</taxon>
        <taxon>Neoptera</taxon>
        <taxon>Endopterygota</taxon>
        <taxon>Diptera</taxon>
        <taxon>Brachycera</taxon>
        <taxon>Muscomorpha</taxon>
        <taxon>Muscoidea</taxon>
        <taxon>Muscidae</taxon>
        <taxon>Musca</taxon>
    </lineage>
</organism>
<dbReference type="VEuPathDB" id="VectorBase:MDOMA2_015883"/>
<keyword evidence="3" id="KW-0677">Repeat</keyword>
<dbReference type="InterPro" id="IPR036060">
    <property type="entry name" value="Znf_C2H2C_sf"/>
</dbReference>
<dbReference type="InterPro" id="IPR001660">
    <property type="entry name" value="SAM"/>
</dbReference>
<evidence type="ECO:0000256" key="5">
    <source>
        <dbReference type="ARBA" id="ARBA00022833"/>
    </source>
</evidence>
<feature type="compositionally biased region" description="Polar residues" evidence="11">
    <location>
        <begin position="567"/>
        <end position="578"/>
    </location>
</feature>
<evidence type="ECO:0000313" key="14">
    <source>
        <dbReference type="Proteomes" id="UP001652621"/>
    </source>
</evidence>